<feature type="binding site" evidence="2">
    <location>
        <begin position="231"/>
        <end position="232"/>
    </location>
    <ligand>
        <name>ATP</name>
        <dbReference type="ChEBI" id="CHEBI:30616"/>
    </ligand>
</feature>
<dbReference type="Gene3D" id="1.10.3290.10">
    <property type="entry name" value="Fido-like domain"/>
    <property type="match status" value="1"/>
</dbReference>
<dbReference type="Proteomes" id="UP000250028">
    <property type="component" value="Unassembled WGS sequence"/>
</dbReference>
<organism evidence="4 5">
    <name type="scientific">Branchiibius hedensis</name>
    <dbReference type="NCBI Taxonomy" id="672460"/>
    <lineage>
        <taxon>Bacteria</taxon>
        <taxon>Bacillati</taxon>
        <taxon>Actinomycetota</taxon>
        <taxon>Actinomycetes</taxon>
        <taxon>Micrococcales</taxon>
        <taxon>Dermacoccaceae</taxon>
        <taxon>Branchiibius</taxon>
    </lineage>
</organism>
<sequence>MLYATPDLGLDDVHVIDEIQRVRTQLTQVLRAPRRWDGALRRTSTAKAIQGSNTIEGYSVTDQDAVAAVDDEPPLTADEATWAEIAGYRRVLTYVLNVATEPGFVIDESVLRSMHFMLLEHDLTKMPGRYRTSAIYVRDDQRDATVYEGPDPGVVPELMAEFVRSLALSDTEEPLVRAAMAHLNLVMIHPFKDGNGRMARALQTMTLARDSVIEPVFSSIEEWLGSNTREYYEVLAATGQGAWNPERDASHWVQFNLRAHYFQAQTVARRFAEADIQLARIDEIVRDHSLPERLSSALFDATLGLRVTRPSYVKLTAVEERTATRDLALATDQGLLEARGERRGRHYVAGKELRRLRDDLRSQRAPLEDPYPDLITQIRRSLP</sequence>
<gene>
    <name evidence="4" type="ORF">SAMN04489750_3716</name>
</gene>
<dbReference type="RefSeq" id="WP_109688202.1">
    <property type="nucleotide sequence ID" value="NZ_QGDN01000001.1"/>
</dbReference>
<dbReference type="AlphaFoldDB" id="A0A2Y8ZW69"/>
<dbReference type="Pfam" id="PF02661">
    <property type="entry name" value="Fic"/>
    <property type="match status" value="1"/>
</dbReference>
<evidence type="ECO:0000256" key="1">
    <source>
        <dbReference type="PIRSR" id="PIRSR640198-1"/>
    </source>
</evidence>
<dbReference type="InterPro" id="IPR036597">
    <property type="entry name" value="Fido-like_dom_sf"/>
</dbReference>
<reference evidence="5" key="1">
    <citation type="submission" date="2016-10" db="EMBL/GenBank/DDBJ databases">
        <authorList>
            <person name="Varghese N."/>
            <person name="Submissions S."/>
        </authorList>
    </citation>
    <scope>NUCLEOTIDE SEQUENCE [LARGE SCALE GENOMIC DNA]</scope>
    <source>
        <strain evidence="5">DSM 22951</strain>
    </source>
</reference>
<feature type="domain" description="Fido" evidence="3">
    <location>
        <begin position="106"/>
        <end position="258"/>
    </location>
</feature>
<evidence type="ECO:0000259" key="3">
    <source>
        <dbReference type="PROSITE" id="PS51459"/>
    </source>
</evidence>
<dbReference type="PANTHER" id="PTHR13504">
    <property type="entry name" value="FIDO DOMAIN-CONTAINING PROTEIN DDB_G0283145"/>
    <property type="match status" value="1"/>
</dbReference>
<evidence type="ECO:0000313" key="5">
    <source>
        <dbReference type="Proteomes" id="UP000250028"/>
    </source>
</evidence>
<dbReference type="PROSITE" id="PS51459">
    <property type="entry name" value="FIDO"/>
    <property type="match status" value="1"/>
</dbReference>
<keyword evidence="5" id="KW-1185">Reference proteome</keyword>
<dbReference type="SUPFAM" id="SSF140931">
    <property type="entry name" value="Fic-like"/>
    <property type="match status" value="1"/>
</dbReference>
<dbReference type="PANTHER" id="PTHR13504:SF38">
    <property type="entry name" value="FIDO DOMAIN-CONTAINING PROTEIN"/>
    <property type="match status" value="1"/>
</dbReference>
<accession>A0A2Y8ZW69</accession>
<feature type="active site" evidence="1">
    <location>
        <position position="189"/>
    </location>
</feature>
<dbReference type="InterPro" id="IPR003812">
    <property type="entry name" value="Fido"/>
</dbReference>
<dbReference type="InterPro" id="IPR040198">
    <property type="entry name" value="Fido_containing"/>
</dbReference>
<evidence type="ECO:0000256" key="2">
    <source>
        <dbReference type="PIRSR" id="PIRSR640198-2"/>
    </source>
</evidence>
<proteinExistence type="predicted"/>
<evidence type="ECO:0000313" key="4">
    <source>
        <dbReference type="EMBL" id="SSA36324.1"/>
    </source>
</evidence>
<dbReference type="EMBL" id="UESZ01000001">
    <property type="protein sequence ID" value="SSA36324.1"/>
    <property type="molecule type" value="Genomic_DNA"/>
</dbReference>
<feature type="binding site" evidence="2">
    <location>
        <begin position="193"/>
        <end position="200"/>
    </location>
    <ligand>
        <name>ATP</name>
        <dbReference type="ChEBI" id="CHEBI:30616"/>
    </ligand>
</feature>
<dbReference type="OrthoDB" id="9813719at2"/>
<dbReference type="GO" id="GO:0005524">
    <property type="term" value="F:ATP binding"/>
    <property type="evidence" value="ECO:0007669"/>
    <property type="project" value="UniProtKB-KW"/>
</dbReference>
<keyword evidence="2" id="KW-0067">ATP-binding</keyword>
<name>A0A2Y8ZW69_9MICO</name>
<protein>
    <submittedName>
        <fullName evidence="4">Fic family protein</fullName>
    </submittedName>
</protein>
<keyword evidence="2" id="KW-0547">Nucleotide-binding</keyword>